<accession>A0A1M4SIR5</accession>
<dbReference type="AlphaFoldDB" id="A0A1M4SIR5"/>
<dbReference type="PROSITE" id="PS51764">
    <property type="entry name" value="GH26"/>
    <property type="match status" value="1"/>
</dbReference>
<keyword evidence="5 6" id="KW-0326">Glycosidase</keyword>
<dbReference type="Pfam" id="PF02156">
    <property type="entry name" value="Glyco_hydro_26"/>
    <property type="match status" value="1"/>
</dbReference>
<evidence type="ECO:0000256" key="5">
    <source>
        <dbReference type="ARBA" id="ARBA00023295"/>
    </source>
</evidence>
<dbReference type="STRING" id="1121884.SAMN02745131_00126"/>
<dbReference type="InterPro" id="IPR017853">
    <property type="entry name" value="GH"/>
</dbReference>
<dbReference type="Pfam" id="PF26410">
    <property type="entry name" value="GH5_mannosidase"/>
    <property type="match status" value="1"/>
</dbReference>
<proteinExistence type="inferred from homology"/>
<evidence type="ECO:0000256" key="2">
    <source>
        <dbReference type="ARBA" id="ARBA00007754"/>
    </source>
</evidence>
<protein>
    <recommendedName>
        <fullName evidence="3">mannan endo-1,4-beta-mannosidase</fullName>
        <ecNumber evidence="3">3.2.1.78</ecNumber>
    </recommendedName>
</protein>
<evidence type="ECO:0000313" key="9">
    <source>
        <dbReference type="Proteomes" id="UP000184048"/>
    </source>
</evidence>
<comment type="catalytic activity">
    <reaction evidence="1">
        <text>Random hydrolysis of (1-&gt;4)-beta-D-mannosidic linkages in mannans, galactomannans and glucomannans.</text>
        <dbReference type="EC" id="3.2.1.78"/>
    </reaction>
</comment>
<feature type="domain" description="GH26" evidence="7">
    <location>
        <begin position="468"/>
        <end position="801"/>
    </location>
</feature>
<evidence type="ECO:0000259" key="7">
    <source>
        <dbReference type="PROSITE" id="PS51764"/>
    </source>
</evidence>
<evidence type="ECO:0000256" key="1">
    <source>
        <dbReference type="ARBA" id="ARBA00001678"/>
    </source>
</evidence>
<dbReference type="PRINTS" id="PR00739">
    <property type="entry name" value="GLHYDRLASE26"/>
</dbReference>
<dbReference type="GO" id="GO:0016985">
    <property type="term" value="F:mannan endo-1,4-beta-mannosidase activity"/>
    <property type="evidence" value="ECO:0007669"/>
    <property type="project" value="InterPro"/>
</dbReference>
<gene>
    <name evidence="8" type="ORF">SAMN02745131_00126</name>
</gene>
<organism evidence="8 9">
    <name type="scientific">Flavisolibacter ginsengisoli DSM 18119</name>
    <dbReference type="NCBI Taxonomy" id="1121884"/>
    <lineage>
        <taxon>Bacteria</taxon>
        <taxon>Pseudomonadati</taxon>
        <taxon>Bacteroidota</taxon>
        <taxon>Chitinophagia</taxon>
        <taxon>Chitinophagales</taxon>
        <taxon>Chitinophagaceae</taxon>
        <taxon>Flavisolibacter</taxon>
    </lineage>
</organism>
<evidence type="ECO:0000256" key="6">
    <source>
        <dbReference type="PROSITE-ProRule" id="PRU01100"/>
    </source>
</evidence>
<dbReference type="GO" id="GO:0000272">
    <property type="term" value="P:polysaccharide catabolic process"/>
    <property type="evidence" value="ECO:0007669"/>
    <property type="project" value="InterPro"/>
</dbReference>
<dbReference type="InterPro" id="IPR022790">
    <property type="entry name" value="GH26_dom"/>
</dbReference>
<reference evidence="8 9" key="1">
    <citation type="submission" date="2016-11" db="EMBL/GenBank/DDBJ databases">
        <authorList>
            <person name="Jaros S."/>
            <person name="Januszkiewicz K."/>
            <person name="Wedrychowicz H."/>
        </authorList>
    </citation>
    <scope>NUCLEOTIDE SEQUENCE [LARGE SCALE GENOMIC DNA]</scope>
    <source>
        <strain evidence="8 9">DSM 18119</strain>
    </source>
</reference>
<dbReference type="Gene3D" id="3.20.20.80">
    <property type="entry name" value="Glycosidases"/>
    <property type="match status" value="2"/>
</dbReference>
<dbReference type="Proteomes" id="UP000184048">
    <property type="component" value="Unassembled WGS sequence"/>
</dbReference>
<dbReference type="PANTHER" id="PTHR31451:SF40">
    <property type="entry name" value="GLYCOSIDE HYDROLASE FAMILY 5 DOMAIN-CONTAINING PROTEIN"/>
    <property type="match status" value="1"/>
</dbReference>
<name>A0A1M4SIR5_9BACT</name>
<sequence>MNQFFLIHFFSLVRKGEIIQQVMRFFKQVITLVFCWISFANVYGQDFVQRKGHQFYLKGQPYYYTGANYWYGGLLALPAADHNGIERLRIELDFLRSKGITNVRVMAGAEGSGQISGVPRVNPPLQASKGKFDASVLKGLDILLVELDKRNMKAVLFLSNNWEWTGGFLQYLNWNGLLQDSVLRRKLSWDEQRDYVSRFYTCPPCKEDYLKQVRYILDHVNSVNGRKYMNEPAIMAWELANEPRPMRSASNDAYQAWVSSVAAFIKSKDKNHLITTGHEGEVGTESMQLFESVHADSNIDYLTIHIWPKNWGWFKEASMEADFSMVISKTKDYITRHMAVAQKLQKPLVVEEFGLPRDGHSFDVNSKTVLRDQYYNTIFSYLKNSADTGGVIGGVNFWAFAGIARPVKGHVFWKKGDDFMGDPPMEEQGLNSVFDRDSTTWNLIYHYTSELMHPQNKINITADTRATKETRNLYANLKKLLVSGILFGHQDDLAYGVGWKYIDGKSDIKEVTNDYPAVYGWELGNIEHELPYNLDSVPFDKIRKYIRQGYDRGGVITLSWHADNPVNGESAWDTTHGAVQSILPGGNRHELYQSWLDKIADFMLSLKGKNGELIPVLFRPFHELTGNWFWWCRNTCTPVEYKLLWRFTIDYLRNTRKVNNLIYVYNTADFDSRESYLERYPGDDVVDIISFDAYQYGDPRNDSSFLKNVDRRLTILEEIAREKNKIPALAETGYEAIPYAEWWTNTLWKAIGDHKISYVLAWRNHGLQPGGHMHYYAPFRGQVSAKDFQEFFKLKRTLFQSDITKQNLYK</sequence>
<dbReference type="InterPro" id="IPR045053">
    <property type="entry name" value="MAN-like"/>
</dbReference>
<evidence type="ECO:0000256" key="3">
    <source>
        <dbReference type="ARBA" id="ARBA00012706"/>
    </source>
</evidence>
<dbReference type="EMBL" id="FQUU01000001">
    <property type="protein sequence ID" value="SHE31877.1"/>
    <property type="molecule type" value="Genomic_DNA"/>
</dbReference>
<comment type="similarity">
    <text evidence="2 6">Belongs to the glycosyl hydrolase 26 family.</text>
</comment>
<dbReference type="PANTHER" id="PTHR31451">
    <property type="match status" value="1"/>
</dbReference>
<feature type="active site" description="Proton donor" evidence="6">
    <location>
        <position position="623"/>
    </location>
</feature>
<dbReference type="GO" id="GO:0006080">
    <property type="term" value="P:substituted mannan metabolic process"/>
    <property type="evidence" value="ECO:0007669"/>
    <property type="project" value="InterPro"/>
</dbReference>
<dbReference type="InterPro" id="IPR000805">
    <property type="entry name" value="Glyco_hydro_26"/>
</dbReference>
<keyword evidence="9" id="KW-1185">Reference proteome</keyword>
<feature type="active site" description="Nucleophile" evidence="6">
    <location>
        <position position="731"/>
    </location>
</feature>
<dbReference type="SUPFAM" id="SSF51445">
    <property type="entry name" value="(Trans)glycosidases"/>
    <property type="match status" value="2"/>
</dbReference>
<dbReference type="EC" id="3.2.1.78" evidence="3"/>
<dbReference type="InterPro" id="IPR001547">
    <property type="entry name" value="Glyco_hydro_5"/>
</dbReference>
<evidence type="ECO:0000256" key="4">
    <source>
        <dbReference type="ARBA" id="ARBA00022801"/>
    </source>
</evidence>
<evidence type="ECO:0000313" key="8">
    <source>
        <dbReference type="EMBL" id="SHE31877.1"/>
    </source>
</evidence>
<keyword evidence="4 6" id="KW-0378">Hydrolase</keyword>